<dbReference type="GO" id="GO:0006078">
    <property type="term" value="P:(1-&gt;6)-beta-D-glucan biosynthetic process"/>
    <property type="evidence" value="ECO:0007669"/>
    <property type="project" value="InterPro"/>
</dbReference>
<dbReference type="PANTHER" id="PTHR28154:SF1">
    <property type="entry name" value="CELL WALL SYNTHESIS PROTEIN KNH1-RELATED"/>
    <property type="match status" value="1"/>
</dbReference>
<feature type="chain" id="PRO_5040125298" evidence="1">
    <location>
        <begin position="20"/>
        <end position="183"/>
    </location>
</feature>
<dbReference type="AlphaFoldDB" id="A0A9N9A391"/>
<feature type="signal peptide" evidence="1">
    <location>
        <begin position="1"/>
        <end position="19"/>
    </location>
</feature>
<evidence type="ECO:0000313" key="3">
    <source>
        <dbReference type="Proteomes" id="UP000789405"/>
    </source>
</evidence>
<dbReference type="GO" id="GO:0042546">
    <property type="term" value="P:cell wall biogenesis"/>
    <property type="evidence" value="ECO:0007669"/>
    <property type="project" value="InterPro"/>
</dbReference>
<reference evidence="2" key="1">
    <citation type="submission" date="2021-06" db="EMBL/GenBank/DDBJ databases">
        <authorList>
            <person name="Kallberg Y."/>
            <person name="Tangrot J."/>
            <person name="Rosling A."/>
        </authorList>
    </citation>
    <scope>NUCLEOTIDE SEQUENCE</scope>
    <source>
        <strain evidence="2">MA453B</strain>
    </source>
</reference>
<gene>
    <name evidence="2" type="ORF">DERYTH_LOCUS3596</name>
</gene>
<name>A0A9N9A391_9GLOM</name>
<evidence type="ECO:0000256" key="1">
    <source>
        <dbReference type="SAM" id="SignalP"/>
    </source>
</evidence>
<comment type="caution">
    <text evidence="2">The sequence shown here is derived from an EMBL/GenBank/DDBJ whole genome shotgun (WGS) entry which is preliminary data.</text>
</comment>
<accession>A0A9N9A391</accession>
<keyword evidence="1" id="KW-0732">Signal</keyword>
<protein>
    <submittedName>
        <fullName evidence="2">27343_t:CDS:1</fullName>
    </submittedName>
</protein>
<evidence type="ECO:0000313" key="2">
    <source>
        <dbReference type="EMBL" id="CAG8515369.1"/>
    </source>
</evidence>
<dbReference type="PANTHER" id="PTHR28154">
    <property type="entry name" value="CELL WALL SYNTHESIS PROTEIN KNH1-RELATED"/>
    <property type="match status" value="1"/>
</dbReference>
<proteinExistence type="predicted"/>
<keyword evidence="3" id="KW-1185">Reference proteome</keyword>
<organism evidence="2 3">
    <name type="scientific">Dentiscutata erythropus</name>
    <dbReference type="NCBI Taxonomy" id="1348616"/>
    <lineage>
        <taxon>Eukaryota</taxon>
        <taxon>Fungi</taxon>
        <taxon>Fungi incertae sedis</taxon>
        <taxon>Mucoromycota</taxon>
        <taxon>Glomeromycotina</taxon>
        <taxon>Glomeromycetes</taxon>
        <taxon>Diversisporales</taxon>
        <taxon>Gigasporaceae</taxon>
        <taxon>Dentiscutata</taxon>
    </lineage>
</organism>
<dbReference type="EMBL" id="CAJVPY010001287">
    <property type="protein sequence ID" value="CAG8515369.1"/>
    <property type="molecule type" value="Genomic_DNA"/>
</dbReference>
<dbReference type="OrthoDB" id="2432613at2759"/>
<dbReference type="Proteomes" id="UP000789405">
    <property type="component" value="Unassembled WGS sequence"/>
</dbReference>
<dbReference type="InterPro" id="IPR045328">
    <property type="entry name" value="Kre9/Knh1"/>
</dbReference>
<sequence length="183" mass="18782">MKLIGTLFSTVFLVALVQAGINTLSPYSSTPWTGGQPQNIQIADDGQQPSLSSLHNITCDLYVGNSQAQFFAQNCATGVDGATTSTIACNVPATVGPVCSCYFIKYTSGNYTAYSGSFTINGVSGTIQGFDPSMCTAKPNASPAATGSVKTPTPSSSSGDFNHPISNFAGLSLAIVAVAFTLL</sequence>